<dbReference type="AlphaFoldDB" id="A0A814NCE4"/>
<keyword evidence="2" id="KW-1185">Reference proteome</keyword>
<comment type="caution">
    <text evidence="1">The sequence shown here is derived from an EMBL/GenBank/DDBJ whole genome shotgun (WGS) entry which is preliminary data.</text>
</comment>
<gene>
    <name evidence="1" type="ORF">OXX778_LOCUS20627</name>
</gene>
<organism evidence="1 2">
    <name type="scientific">Brachionus calyciflorus</name>
    <dbReference type="NCBI Taxonomy" id="104777"/>
    <lineage>
        <taxon>Eukaryota</taxon>
        <taxon>Metazoa</taxon>
        <taxon>Spiralia</taxon>
        <taxon>Gnathifera</taxon>
        <taxon>Rotifera</taxon>
        <taxon>Eurotatoria</taxon>
        <taxon>Monogononta</taxon>
        <taxon>Pseudotrocha</taxon>
        <taxon>Ploima</taxon>
        <taxon>Brachionidae</taxon>
        <taxon>Brachionus</taxon>
    </lineage>
</organism>
<dbReference type="OrthoDB" id="10421322at2759"/>
<evidence type="ECO:0000313" key="1">
    <source>
        <dbReference type="EMBL" id="CAF1090095.1"/>
    </source>
</evidence>
<dbReference type="EMBL" id="CAJNOC010007005">
    <property type="protein sequence ID" value="CAF1090095.1"/>
    <property type="molecule type" value="Genomic_DNA"/>
</dbReference>
<name>A0A814NCE4_9BILA</name>
<evidence type="ECO:0000313" key="2">
    <source>
        <dbReference type="Proteomes" id="UP000663879"/>
    </source>
</evidence>
<dbReference type="Proteomes" id="UP000663879">
    <property type="component" value="Unassembled WGS sequence"/>
</dbReference>
<accession>A0A814NCE4</accession>
<protein>
    <submittedName>
        <fullName evidence="1">Uncharacterized protein</fullName>
    </submittedName>
</protein>
<reference evidence="1" key="1">
    <citation type="submission" date="2021-02" db="EMBL/GenBank/DDBJ databases">
        <authorList>
            <person name="Nowell W R."/>
        </authorList>
    </citation>
    <scope>NUCLEOTIDE SEQUENCE</scope>
    <source>
        <strain evidence="1">Ploen Becks lab</strain>
    </source>
</reference>
<sequence length="229" mass="26344">MTSKRKISNPNYQPSKIVKVTNHGENEDVDDSMTIAENECEMKSGPYTTKFTSSDLVKYYQNIDGKNDYDEILNLLNMVKDDLSIERINLYKKNDIFHLSVTVANEDDHKSLNENENLIIRSKNGIELINLKVVVHSQTFLVAIKNVSPGLQLNKNVVYVNDCKTRYNLRDLKRKTRLDGMHTNTLLATVNNENSFIDLIKNGIILKNKIYQAEPWVFKPMQCLKCGEK</sequence>
<proteinExistence type="predicted"/>